<evidence type="ECO:0000256" key="5">
    <source>
        <dbReference type="PIRSR" id="PIRSR623088-3"/>
    </source>
</evidence>
<name>A0AB34J014_PRYPA</name>
<feature type="region of interest" description="Disordered" evidence="6">
    <location>
        <begin position="76"/>
        <end position="102"/>
    </location>
</feature>
<dbReference type="GO" id="GO:0007165">
    <property type="term" value="P:signal transduction"/>
    <property type="evidence" value="ECO:0007669"/>
    <property type="project" value="InterPro"/>
</dbReference>
<dbReference type="Gene3D" id="1.10.1300.10">
    <property type="entry name" value="3'5'-cyclic nucleotide phosphodiesterase, catalytic domain"/>
    <property type="match status" value="1"/>
</dbReference>
<evidence type="ECO:0000256" key="2">
    <source>
        <dbReference type="ARBA" id="ARBA00022801"/>
    </source>
</evidence>
<dbReference type="InterPro" id="IPR023088">
    <property type="entry name" value="PDEase"/>
</dbReference>
<dbReference type="PANTHER" id="PTHR11347">
    <property type="entry name" value="CYCLIC NUCLEOTIDE PHOSPHODIESTERASE"/>
    <property type="match status" value="1"/>
</dbReference>
<dbReference type="GO" id="GO:0004114">
    <property type="term" value="F:3',5'-cyclic-nucleotide phosphodiesterase activity"/>
    <property type="evidence" value="ECO:0007669"/>
    <property type="project" value="InterPro"/>
</dbReference>
<feature type="binding site" evidence="5">
    <location>
        <position position="579"/>
    </location>
    <ligand>
        <name>Zn(2+)</name>
        <dbReference type="ChEBI" id="CHEBI:29105"/>
        <label>1</label>
    </ligand>
</feature>
<feature type="binding site" evidence="5">
    <location>
        <position position="414"/>
    </location>
    <ligand>
        <name>Zn(2+)</name>
        <dbReference type="ChEBI" id="CHEBI:29105"/>
        <label>2</label>
    </ligand>
</feature>
<dbReference type="Pfam" id="PF00233">
    <property type="entry name" value="PDEase_I"/>
    <property type="match status" value="1"/>
</dbReference>
<feature type="binding site" evidence="4">
    <location>
        <position position="579"/>
    </location>
    <ligand>
        <name>AMP</name>
        <dbReference type="ChEBI" id="CHEBI:456215"/>
    </ligand>
</feature>
<feature type="region of interest" description="Disordered" evidence="6">
    <location>
        <begin position="525"/>
        <end position="556"/>
    </location>
</feature>
<feature type="domain" description="PDEase" evidence="7">
    <location>
        <begin position="300"/>
        <end position="674"/>
    </location>
</feature>
<dbReference type="InterPro" id="IPR036971">
    <property type="entry name" value="PDEase_catalytic_dom_sf"/>
</dbReference>
<proteinExistence type="predicted"/>
<dbReference type="SUPFAM" id="SSF109604">
    <property type="entry name" value="HD-domain/PDEase-like"/>
    <property type="match status" value="1"/>
</dbReference>
<keyword evidence="9" id="KW-1185">Reference proteome</keyword>
<reference evidence="8 9" key="1">
    <citation type="journal article" date="2024" name="Science">
        <title>Giant polyketide synthase enzymes in the biosynthesis of giant marine polyether toxins.</title>
        <authorList>
            <person name="Fallon T.R."/>
            <person name="Shende V.V."/>
            <person name="Wierzbicki I.H."/>
            <person name="Pendleton A.L."/>
            <person name="Watervoot N.F."/>
            <person name="Auber R.P."/>
            <person name="Gonzalez D.J."/>
            <person name="Wisecaver J.H."/>
            <person name="Moore B.S."/>
        </authorList>
    </citation>
    <scope>NUCLEOTIDE SEQUENCE [LARGE SCALE GENOMIC DNA]</scope>
    <source>
        <strain evidence="8 9">12B1</strain>
    </source>
</reference>
<dbReference type="AlphaFoldDB" id="A0AB34J014"/>
<feature type="binding site" evidence="4">
    <location>
        <position position="414"/>
    </location>
    <ligand>
        <name>AMP</name>
        <dbReference type="ChEBI" id="CHEBI:456215"/>
    </ligand>
</feature>
<dbReference type="PROSITE" id="PS51845">
    <property type="entry name" value="PDEASE_I_2"/>
    <property type="match status" value="1"/>
</dbReference>
<evidence type="ECO:0000256" key="1">
    <source>
        <dbReference type="ARBA" id="ARBA00022723"/>
    </source>
</evidence>
<accession>A0AB34J014</accession>
<evidence type="ECO:0000256" key="6">
    <source>
        <dbReference type="SAM" id="MobiDB-lite"/>
    </source>
</evidence>
<feature type="binding site" evidence="4">
    <location>
        <begin position="375"/>
        <end position="379"/>
    </location>
    <ligand>
        <name>AMP</name>
        <dbReference type="ChEBI" id="CHEBI:456215"/>
    </ligand>
</feature>
<keyword evidence="2" id="KW-0378">Hydrolase</keyword>
<feature type="binding site" evidence="4">
    <location>
        <position position="631"/>
    </location>
    <ligand>
        <name>AMP</name>
        <dbReference type="ChEBI" id="CHEBI:456215"/>
    </ligand>
</feature>
<feature type="binding site" evidence="5">
    <location>
        <position position="379"/>
    </location>
    <ligand>
        <name>Zn(2+)</name>
        <dbReference type="ChEBI" id="CHEBI:29105"/>
        <label>1</label>
    </ligand>
</feature>
<protein>
    <recommendedName>
        <fullName evidence="7">PDEase domain-containing protein</fullName>
    </recommendedName>
</protein>
<dbReference type="PRINTS" id="PR00387">
    <property type="entry name" value="PDIESTERASE1"/>
</dbReference>
<feature type="binding site" evidence="5">
    <location>
        <position position="414"/>
    </location>
    <ligand>
        <name>Zn(2+)</name>
        <dbReference type="ChEBI" id="CHEBI:29105"/>
        <label>1</label>
    </ligand>
</feature>
<dbReference type="EMBL" id="JBGBPQ010000016">
    <property type="protein sequence ID" value="KAL1508235.1"/>
    <property type="molecule type" value="Genomic_DNA"/>
</dbReference>
<comment type="caution">
    <text evidence="8">The sequence shown here is derived from an EMBL/GenBank/DDBJ whole genome shotgun (WGS) entry which is preliminary data.</text>
</comment>
<feature type="binding site" evidence="5">
    <location>
        <position position="413"/>
    </location>
    <ligand>
        <name>Zn(2+)</name>
        <dbReference type="ChEBI" id="CHEBI:29105"/>
        <label>1</label>
    </ligand>
</feature>
<evidence type="ECO:0000256" key="3">
    <source>
        <dbReference type="PIRSR" id="PIRSR623088-1"/>
    </source>
</evidence>
<evidence type="ECO:0000259" key="7">
    <source>
        <dbReference type="PROSITE" id="PS51845"/>
    </source>
</evidence>
<feature type="active site" description="Proton donor" evidence="3">
    <location>
        <position position="375"/>
    </location>
</feature>
<dbReference type="Proteomes" id="UP001515480">
    <property type="component" value="Unassembled WGS sequence"/>
</dbReference>
<gene>
    <name evidence="8" type="ORF">AB1Y20_004352</name>
</gene>
<keyword evidence="1 5" id="KW-0479">Metal-binding</keyword>
<organism evidence="8 9">
    <name type="scientific">Prymnesium parvum</name>
    <name type="common">Toxic golden alga</name>
    <dbReference type="NCBI Taxonomy" id="97485"/>
    <lineage>
        <taxon>Eukaryota</taxon>
        <taxon>Haptista</taxon>
        <taxon>Haptophyta</taxon>
        <taxon>Prymnesiophyceae</taxon>
        <taxon>Prymnesiales</taxon>
        <taxon>Prymnesiaceae</taxon>
        <taxon>Prymnesium</taxon>
    </lineage>
</organism>
<evidence type="ECO:0000313" key="9">
    <source>
        <dbReference type="Proteomes" id="UP001515480"/>
    </source>
</evidence>
<evidence type="ECO:0000313" key="8">
    <source>
        <dbReference type="EMBL" id="KAL1508235.1"/>
    </source>
</evidence>
<dbReference type="InterPro" id="IPR002073">
    <property type="entry name" value="PDEase_catalytic_dom"/>
</dbReference>
<evidence type="ECO:0000256" key="4">
    <source>
        <dbReference type="PIRSR" id="PIRSR623088-2"/>
    </source>
</evidence>
<sequence>MGCAPSHPMRSGAQEPSLVVEGERGNLLKAAMLLSTGEFARQCSLSKALHLLANASAQPENLTEWLCSMLNTLQPETDGSNRPALPESRPGPSGHDSSAYQSFSPSEIQALSDRATRAEDEAKRLNRVLAWTEKLRQSEHEKLNAYRSGRKSRGRDLALFSLTSPIETAIASLRALAESDERAAPSIQEAIQVIEKNARFSVDVREELDKLEETGKEIDVGLRAYLMETMESTDLVMPNWANSSTSAQNRFTDLAEPISTSFTKKSPAPAMPPIKGRQLSQSTLRLFRSNDSPPSPAVSVDVLLLSQQSPLQGVQLGWDFDVVKFDAERTGRGLSFLFIHLLDEYNLVSSLQLDRSKLVAFIGAIEKHYGDNPYHSKVHGADVLLGMSLFIKPYRELLQPWQQFAALFAAACHDFEHPGTTNAHEVKVSSQRAIRHHDESVLECHHLERMFTRLIEPRYNFLSKCSRETYVDIRKLVIVLVLQTDLSKHFDFISRIQSMSENSLKLKLDRALDIALAGERASEVDDLATPTSHPSPPKSLSMSSIRKKSSDRLSLKDKDADKRGSIVELFLTAGIKFCDLGHSIKPWEQHERWSLAVTKEFYLLGDFERSIGVPISPLCDRETDTNLSKSQRGFLEFVVMPFYNNVNRILPLHDWAVENLRNNFQRWENYPGRSQVSPVETP</sequence>
<dbReference type="GO" id="GO:0046872">
    <property type="term" value="F:metal ion binding"/>
    <property type="evidence" value="ECO:0007669"/>
    <property type="project" value="UniProtKB-KW"/>
</dbReference>